<keyword evidence="2" id="KW-0812">Transmembrane</keyword>
<evidence type="ECO:0000256" key="1">
    <source>
        <dbReference type="SAM" id="MobiDB-lite"/>
    </source>
</evidence>
<keyword evidence="2" id="KW-0472">Membrane</keyword>
<feature type="compositionally biased region" description="Polar residues" evidence="1">
    <location>
        <begin position="81"/>
        <end position="98"/>
    </location>
</feature>
<feature type="region of interest" description="Disordered" evidence="1">
    <location>
        <begin position="80"/>
        <end position="105"/>
    </location>
</feature>
<dbReference type="EMBL" id="QJTJ01000006">
    <property type="protein sequence ID" value="PYF07130.1"/>
    <property type="molecule type" value="Genomic_DNA"/>
</dbReference>
<gene>
    <name evidence="3" type="ORF">BJ095_106145</name>
</gene>
<evidence type="ECO:0000313" key="3">
    <source>
        <dbReference type="EMBL" id="PYF07130.1"/>
    </source>
</evidence>
<organism evidence="3 4">
    <name type="scientific">Ureibacillus chungkukjangi</name>
    <dbReference type="NCBI Taxonomy" id="1202712"/>
    <lineage>
        <taxon>Bacteria</taxon>
        <taxon>Bacillati</taxon>
        <taxon>Bacillota</taxon>
        <taxon>Bacilli</taxon>
        <taxon>Bacillales</taxon>
        <taxon>Caryophanaceae</taxon>
        <taxon>Ureibacillus</taxon>
    </lineage>
</organism>
<feature type="transmembrane region" description="Helical" evidence="2">
    <location>
        <begin position="34"/>
        <end position="60"/>
    </location>
</feature>
<keyword evidence="4" id="KW-1185">Reference proteome</keyword>
<protein>
    <submittedName>
        <fullName evidence="3">Uncharacterized protein</fullName>
    </submittedName>
</protein>
<reference evidence="3 4" key="1">
    <citation type="submission" date="2018-06" db="EMBL/GenBank/DDBJ databases">
        <title>Genomic Encyclopedia of Archaeal and Bacterial Type Strains, Phase II (KMG-II): from individual species to whole genera.</title>
        <authorList>
            <person name="Goeker M."/>
        </authorList>
    </citation>
    <scope>NUCLEOTIDE SEQUENCE [LARGE SCALE GENOMIC DNA]</scope>
    <source>
        <strain evidence="3 4">KACC 16626</strain>
    </source>
</reference>
<evidence type="ECO:0000256" key="2">
    <source>
        <dbReference type="SAM" id="Phobius"/>
    </source>
</evidence>
<accession>A0A318TTG1</accession>
<feature type="transmembrane region" description="Helical" evidence="2">
    <location>
        <begin position="5"/>
        <end position="22"/>
    </location>
</feature>
<dbReference type="RefSeq" id="WP_107934051.1">
    <property type="nucleotide sequence ID" value="NZ_PYWJ01000007.1"/>
</dbReference>
<sequence length="124" mass="13909">MYGSMFYNFWAAIIGFSIYFFSTLSGTSLPFNNILGSLIAAAVAFVGMFAFRFLLGYILYMPGDELFKGLDKENERMREQLANNESDTADSGVNNSTMEFKDQSSEEIAKVVQSMLQEEESVKS</sequence>
<evidence type="ECO:0000313" key="4">
    <source>
        <dbReference type="Proteomes" id="UP000247416"/>
    </source>
</evidence>
<name>A0A318TTG1_9BACL</name>
<dbReference type="AlphaFoldDB" id="A0A318TTG1"/>
<keyword evidence="2" id="KW-1133">Transmembrane helix</keyword>
<proteinExistence type="predicted"/>
<dbReference type="Proteomes" id="UP000247416">
    <property type="component" value="Unassembled WGS sequence"/>
</dbReference>
<comment type="caution">
    <text evidence="3">The sequence shown here is derived from an EMBL/GenBank/DDBJ whole genome shotgun (WGS) entry which is preliminary data.</text>
</comment>